<dbReference type="Proteomes" id="UP001176891">
    <property type="component" value="Unassembled WGS sequence"/>
</dbReference>
<keyword evidence="4" id="KW-1185">Reference proteome</keyword>
<dbReference type="EMBL" id="JAUOEM010000004">
    <property type="protein sequence ID" value="MDO5988485.1"/>
    <property type="molecule type" value="Genomic_DNA"/>
</dbReference>
<evidence type="ECO:0000313" key="3">
    <source>
        <dbReference type="EMBL" id="MDO5988485.1"/>
    </source>
</evidence>
<gene>
    <name evidence="3" type="ORF">Q4Q39_13815</name>
</gene>
<dbReference type="Gene3D" id="3.40.50.10610">
    <property type="entry name" value="ABC-type transport auxiliary lipoprotein component"/>
    <property type="match status" value="1"/>
</dbReference>
<protein>
    <submittedName>
        <fullName evidence="3">CsgG/HfaB family protein</fullName>
    </submittedName>
</protein>
<keyword evidence="1" id="KW-0802">TPR repeat</keyword>
<dbReference type="Gene3D" id="2.30.30.40">
    <property type="entry name" value="SH3 Domains"/>
    <property type="match status" value="1"/>
</dbReference>
<dbReference type="RefSeq" id="WP_303283099.1">
    <property type="nucleotide sequence ID" value="NZ_BAABCZ010000009.1"/>
</dbReference>
<sequence length="436" mass="49572">MGLKKQIKKGVFLLLIFFNYNICSAQLFKTTLNTSLLSPAEKDIGDVKRIAVLDFENISSEEYKNAGIDIGSKLADYISISLLKEYRGKNKNCFIEGARTDIYSIVEREELQRVLEEKEFELGQLSDTEIISIGQMLGVDAIILGNVSYSSTDERDHSSYRNDKGKLINTYTLTRTTSAEARMKILLVSTGEIIGQTSGRSSGSDSTKGGTRPTNNAVMAPGKLAEYACERIARQFADYISPFYYSYTFTFEKVKHKKLKERVKDANEFLRLREIDKAYEMYDAIYEVDPYNAELVFNMGILNEVVGNYEKAKEFYSVAVNMNPDNEPYVKGLRRSEENILLTKDLYNMGIEIYPYEFKKGAKENLLIERIKIKGSRSKRKIAYSNPDEKSEILGQFPGGLELDLLERIDKEKWIAVKLPNGKKGYFKGKDVLTGK</sequence>
<organism evidence="3 4">
    <name type="scientific">Flavivirga amylovorans</name>
    <dbReference type="NCBI Taxonomy" id="870486"/>
    <lineage>
        <taxon>Bacteria</taxon>
        <taxon>Pseudomonadati</taxon>
        <taxon>Bacteroidota</taxon>
        <taxon>Flavobacteriia</taxon>
        <taxon>Flavobacteriales</taxon>
        <taxon>Flavobacteriaceae</taxon>
        <taxon>Flavivirga</taxon>
    </lineage>
</organism>
<feature type="region of interest" description="Disordered" evidence="2">
    <location>
        <begin position="196"/>
        <end position="216"/>
    </location>
</feature>
<feature type="repeat" description="TPR" evidence="1">
    <location>
        <begin position="293"/>
        <end position="326"/>
    </location>
</feature>
<dbReference type="InterPro" id="IPR019734">
    <property type="entry name" value="TPR_rpt"/>
</dbReference>
<evidence type="ECO:0000256" key="2">
    <source>
        <dbReference type="SAM" id="MobiDB-lite"/>
    </source>
</evidence>
<evidence type="ECO:0000256" key="1">
    <source>
        <dbReference type="PROSITE-ProRule" id="PRU00339"/>
    </source>
</evidence>
<dbReference type="PROSITE" id="PS50005">
    <property type="entry name" value="TPR"/>
    <property type="match status" value="1"/>
</dbReference>
<dbReference type="Gene3D" id="1.25.40.10">
    <property type="entry name" value="Tetratricopeptide repeat domain"/>
    <property type="match status" value="1"/>
</dbReference>
<dbReference type="SMART" id="SM00028">
    <property type="entry name" value="TPR"/>
    <property type="match status" value="2"/>
</dbReference>
<dbReference type="InterPro" id="IPR005534">
    <property type="entry name" value="Curli_assmbl/transp-comp_CsgG"/>
</dbReference>
<dbReference type="SUPFAM" id="SSF48452">
    <property type="entry name" value="TPR-like"/>
    <property type="match status" value="1"/>
</dbReference>
<dbReference type="InterPro" id="IPR011990">
    <property type="entry name" value="TPR-like_helical_dom_sf"/>
</dbReference>
<accession>A0ABT8X3D9</accession>
<comment type="caution">
    <text evidence="3">The sequence shown here is derived from an EMBL/GenBank/DDBJ whole genome shotgun (WGS) entry which is preliminary data.</text>
</comment>
<proteinExistence type="predicted"/>
<name>A0ABT8X3D9_9FLAO</name>
<dbReference type="Pfam" id="PF03783">
    <property type="entry name" value="CsgG"/>
    <property type="match status" value="1"/>
</dbReference>
<evidence type="ECO:0000313" key="4">
    <source>
        <dbReference type="Proteomes" id="UP001176891"/>
    </source>
</evidence>
<reference evidence="3" key="1">
    <citation type="submission" date="2023-07" db="EMBL/GenBank/DDBJ databases">
        <title>Two novel species in the genus Flavivirga.</title>
        <authorList>
            <person name="Kwon K."/>
        </authorList>
    </citation>
    <scope>NUCLEOTIDE SEQUENCE</scope>
    <source>
        <strain evidence="3">KACC 14157</strain>
    </source>
</reference>